<keyword evidence="2" id="KW-0067">ATP-binding</keyword>
<dbReference type="GO" id="GO:0006310">
    <property type="term" value="P:DNA recombination"/>
    <property type="evidence" value="ECO:0007669"/>
    <property type="project" value="UniProtKB-KW"/>
</dbReference>
<dbReference type="EC" id="5.6.2.3" evidence="2"/>
<keyword evidence="2" id="KW-0547">Nucleotide-binding</keyword>
<dbReference type="InterPro" id="IPR027417">
    <property type="entry name" value="P-loop_NTPase"/>
</dbReference>
<dbReference type="InterPro" id="IPR049163">
    <property type="entry name" value="Pif1-like_2B_dom"/>
</dbReference>
<feature type="domain" description="DNA helicase Pif1-like 2B" evidence="4">
    <location>
        <begin position="276"/>
        <end position="322"/>
    </location>
</feature>
<keyword evidence="2" id="KW-0234">DNA repair</keyword>
<sequence>MTLLNGEQVKAYNAVIVAVETGQGGVFFVYGHGGTGKTFLYSTIAAKIRSERKIVLTVASSGPMANKLAFEAVDRTLKDIVSSENKAAAHLPFGGKTMLMGGDFRQILPVITKGKRPDIVQATLNRSYIWESCVVYTLKTSMRIQDTCTDGTTISKNKAFNEWLLKMGNGTLPAQNRQDENDPTWIEIPEEHCAMLKTDHTSDIISHTYPDFKLMWNTESYLKERAILTPLNDTAKELNHQIFKQVPGEEKSYKSCDEICKTSQDTNDVEIGYPTEFLNTLTFPGMPPHVLTLKEGIPVLMLRNINPGLGLCNGTRLVIHHLGHHVIRARIITGKNIGTSLRNKAYTGPETVLGAERNAAILTPKAGTKDPCAIPLKCHISAALQSTAVIEQNAEAQDHASKEESSIDSQVGDEVDIGPEAINKDDVMFNVVDKNEGPLAEDVANVDKPDAKQACSPILIDTIKLFELVDVVKTEHLVSPRATTYVLRPVSSFHQFAPRSKMVEGSKSGLLLWFNILSPVLKHEWEPPP</sequence>
<comment type="subcellular location">
    <subcellularLocation>
        <location evidence="1">Plastid</location>
    </subcellularLocation>
</comment>
<keyword evidence="2" id="KW-0378">Hydrolase</keyword>
<evidence type="ECO:0000313" key="6">
    <source>
        <dbReference type="Proteomes" id="UP000595140"/>
    </source>
</evidence>
<comment type="similarity">
    <text evidence="2">Belongs to the helicase family.</text>
</comment>
<keyword evidence="2" id="KW-0347">Helicase</keyword>
<keyword evidence="2" id="KW-0227">DNA damage</keyword>
<dbReference type="GO" id="GO:0009536">
    <property type="term" value="C:plastid"/>
    <property type="evidence" value="ECO:0007669"/>
    <property type="project" value="UniProtKB-SubCell"/>
</dbReference>
<name>A0A484LA47_9ASTE</name>
<reference evidence="5 6" key="1">
    <citation type="submission" date="2018-04" db="EMBL/GenBank/DDBJ databases">
        <authorList>
            <person name="Vogel A."/>
        </authorList>
    </citation>
    <scope>NUCLEOTIDE SEQUENCE [LARGE SCALE GENOMIC DNA]</scope>
</reference>
<comment type="catalytic activity">
    <reaction evidence="2">
        <text>ATP + H2O = ADP + phosphate + H(+)</text>
        <dbReference type="Rhea" id="RHEA:13065"/>
        <dbReference type="ChEBI" id="CHEBI:15377"/>
        <dbReference type="ChEBI" id="CHEBI:15378"/>
        <dbReference type="ChEBI" id="CHEBI:30616"/>
        <dbReference type="ChEBI" id="CHEBI:43474"/>
        <dbReference type="ChEBI" id="CHEBI:456216"/>
        <dbReference type="EC" id="5.6.2.3"/>
    </reaction>
</comment>
<gene>
    <name evidence="5" type="ORF">CCAM_LOCUS15078</name>
</gene>
<proteinExistence type="inferred from homology"/>
<dbReference type="OrthoDB" id="1305652at2759"/>
<dbReference type="InterPro" id="IPR010285">
    <property type="entry name" value="DNA_helicase_pif1-like_DEAD"/>
</dbReference>
<dbReference type="EMBL" id="OOIL02001171">
    <property type="protein sequence ID" value="VFQ73302.1"/>
    <property type="molecule type" value="Genomic_DNA"/>
</dbReference>
<dbReference type="GO" id="GO:0043139">
    <property type="term" value="F:5'-3' DNA helicase activity"/>
    <property type="evidence" value="ECO:0007669"/>
    <property type="project" value="UniProtKB-EC"/>
</dbReference>
<dbReference type="SUPFAM" id="SSF52540">
    <property type="entry name" value="P-loop containing nucleoside triphosphate hydrolases"/>
    <property type="match status" value="2"/>
</dbReference>
<dbReference type="PANTHER" id="PTHR10492">
    <property type="match status" value="1"/>
</dbReference>
<accession>A0A484LA47</accession>
<dbReference type="Pfam" id="PF21530">
    <property type="entry name" value="Pif1_2B_dom"/>
    <property type="match status" value="1"/>
</dbReference>
<feature type="domain" description="DNA helicase Pif1-like DEAD-box helicase" evidence="3">
    <location>
        <begin position="63"/>
        <end position="177"/>
    </location>
</feature>
<dbReference type="Pfam" id="PF05970">
    <property type="entry name" value="PIF1"/>
    <property type="match status" value="2"/>
</dbReference>
<keyword evidence="2" id="KW-0233">DNA recombination</keyword>
<protein>
    <recommendedName>
        <fullName evidence="2">ATP-dependent DNA helicase</fullName>
        <ecNumber evidence="2">5.6.2.3</ecNumber>
    </recommendedName>
</protein>
<dbReference type="Gene3D" id="3.40.50.300">
    <property type="entry name" value="P-loop containing nucleotide triphosphate hydrolases"/>
    <property type="match status" value="1"/>
</dbReference>
<evidence type="ECO:0000259" key="3">
    <source>
        <dbReference type="Pfam" id="PF05970"/>
    </source>
</evidence>
<organism evidence="5 6">
    <name type="scientific">Cuscuta campestris</name>
    <dbReference type="NCBI Taxonomy" id="132261"/>
    <lineage>
        <taxon>Eukaryota</taxon>
        <taxon>Viridiplantae</taxon>
        <taxon>Streptophyta</taxon>
        <taxon>Embryophyta</taxon>
        <taxon>Tracheophyta</taxon>
        <taxon>Spermatophyta</taxon>
        <taxon>Magnoliopsida</taxon>
        <taxon>eudicotyledons</taxon>
        <taxon>Gunneridae</taxon>
        <taxon>Pentapetalae</taxon>
        <taxon>asterids</taxon>
        <taxon>lamiids</taxon>
        <taxon>Solanales</taxon>
        <taxon>Convolvulaceae</taxon>
        <taxon>Cuscuteae</taxon>
        <taxon>Cuscuta</taxon>
        <taxon>Cuscuta subgen. Grammica</taxon>
        <taxon>Cuscuta sect. Cleistogrammica</taxon>
    </lineage>
</organism>
<evidence type="ECO:0000256" key="1">
    <source>
        <dbReference type="ARBA" id="ARBA00004474"/>
    </source>
</evidence>
<dbReference type="PANTHER" id="PTHR10492:SF93">
    <property type="entry name" value="ATP-DEPENDENT DNA HELICASE"/>
    <property type="match status" value="1"/>
</dbReference>
<evidence type="ECO:0000313" key="5">
    <source>
        <dbReference type="EMBL" id="VFQ73302.1"/>
    </source>
</evidence>
<feature type="domain" description="DNA helicase Pif1-like DEAD-box helicase" evidence="3">
    <location>
        <begin position="4"/>
        <end position="62"/>
    </location>
</feature>
<dbReference type="GO" id="GO:0006281">
    <property type="term" value="P:DNA repair"/>
    <property type="evidence" value="ECO:0007669"/>
    <property type="project" value="UniProtKB-KW"/>
</dbReference>
<dbReference type="GO" id="GO:0000723">
    <property type="term" value="P:telomere maintenance"/>
    <property type="evidence" value="ECO:0007669"/>
    <property type="project" value="InterPro"/>
</dbReference>
<evidence type="ECO:0000256" key="2">
    <source>
        <dbReference type="RuleBase" id="RU363044"/>
    </source>
</evidence>
<dbReference type="AlphaFoldDB" id="A0A484LA47"/>
<comment type="cofactor">
    <cofactor evidence="2">
        <name>Mg(2+)</name>
        <dbReference type="ChEBI" id="CHEBI:18420"/>
    </cofactor>
</comment>
<dbReference type="GO" id="GO:0005524">
    <property type="term" value="F:ATP binding"/>
    <property type="evidence" value="ECO:0007669"/>
    <property type="project" value="UniProtKB-KW"/>
</dbReference>
<evidence type="ECO:0000259" key="4">
    <source>
        <dbReference type="Pfam" id="PF21530"/>
    </source>
</evidence>
<keyword evidence="6" id="KW-1185">Reference proteome</keyword>
<dbReference type="GO" id="GO:0016887">
    <property type="term" value="F:ATP hydrolysis activity"/>
    <property type="evidence" value="ECO:0007669"/>
    <property type="project" value="RHEA"/>
</dbReference>
<dbReference type="Proteomes" id="UP000595140">
    <property type="component" value="Unassembled WGS sequence"/>
</dbReference>